<dbReference type="Proteomes" id="UP000633219">
    <property type="component" value="Unassembled WGS sequence"/>
</dbReference>
<evidence type="ECO:0000313" key="2">
    <source>
        <dbReference type="Proteomes" id="UP000633219"/>
    </source>
</evidence>
<proteinExistence type="predicted"/>
<organism evidence="1 2">
    <name type="scientific">Rhizobium setariae</name>
    <dbReference type="NCBI Taxonomy" id="2801340"/>
    <lineage>
        <taxon>Bacteria</taxon>
        <taxon>Pseudomonadati</taxon>
        <taxon>Pseudomonadota</taxon>
        <taxon>Alphaproteobacteria</taxon>
        <taxon>Hyphomicrobiales</taxon>
        <taxon>Rhizobiaceae</taxon>
        <taxon>Rhizobium/Agrobacterium group</taxon>
        <taxon>Rhizobium</taxon>
    </lineage>
</organism>
<evidence type="ECO:0000313" key="1">
    <source>
        <dbReference type="EMBL" id="MBL0373128.1"/>
    </source>
</evidence>
<keyword evidence="2" id="KW-1185">Reference proteome</keyword>
<protein>
    <submittedName>
        <fullName evidence="1">Uncharacterized protein</fullName>
    </submittedName>
</protein>
<comment type="caution">
    <text evidence="1">The sequence shown here is derived from an EMBL/GenBank/DDBJ whole genome shotgun (WGS) entry which is preliminary data.</text>
</comment>
<gene>
    <name evidence="1" type="ORF">JJB09_13920</name>
</gene>
<name>A0A936YP83_9HYPH</name>
<accession>A0A936YP83</accession>
<reference evidence="1" key="1">
    <citation type="submission" date="2021-01" db="EMBL/GenBank/DDBJ databases">
        <title>Rhizobium sp. strain KVB221 16S ribosomal RNA gene Genome sequencing and assembly.</title>
        <authorList>
            <person name="Kang M."/>
        </authorList>
    </citation>
    <scope>NUCLEOTIDE SEQUENCE</scope>
    <source>
        <strain evidence="1">KVB221</strain>
    </source>
</reference>
<sequence length="67" mass="6862">MAIGIVGGAGVTAIAAQPNMKSALDHLVAADTFLARATDNKGGHKAKARSLISLAIKEVRAGMRYAN</sequence>
<dbReference type="AlphaFoldDB" id="A0A936YP83"/>
<dbReference type="EMBL" id="JAEQNC010000007">
    <property type="protein sequence ID" value="MBL0373128.1"/>
    <property type="molecule type" value="Genomic_DNA"/>
</dbReference>